<sequence>MHTFTDNAGRVWTIAIHVAAIKRVRGLLNVDLYKLVDDGFKSLGELLGDPVRLVDVLYVLCQDEANARHVSDEDFGRTMFGDALHQAMDAFVEELIDFFPDPKVRQSLRTIIAEATKVRKRMLDRAEQVLETFDADREANRLLRSFGIAPASSALTPDLSPSGNSS</sequence>
<keyword evidence="2" id="KW-1185">Reference proteome</keyword>
<proteinExistence type="predicted"/>
<gene>
    <name evidence="1" type="ORF">H0921_00190</name>
</gene>
<reference evidence="1 2" key="1">
    <citation type="submission" date="2020-07" db="EMBL/GenBank/DDBJ databases">
        <title>Thermogemmata thermophila gen. nov., sp. nov., a novel moderate thermophilic planctomycete from a Kamchatka hot spring.</title>
        <authorList>
            <person name="Elcheninov A.G."/>
            <person name="Podosokorskaya O.A."/>
            <person name="Kovaleva O.L."/>
            <person name="Novikov A."/>
            <person name="Bonch-Osmolovskaya E.A."/>
            <person name="Toshchakov S.V."/>
            <person name="Kublanov I.V."/>
        </authorList>
    </citation>
    <scope>NUCLEOTIDE SEQUENCE [LARGE SCALE GENOMIC DNA]</scope>
    <source>
        <strain evidence="1 2">2918</strain>
    </source>
</reference>
<comment type="caution">
    <text evidence="1">The sequence shown here is derived from an EMBL/GenBank/DDBJ whole genome shotgun (WGS) entry which is preliminary data.</text>
</comment>
<dbReference type="AlphaFoldDB" id="A0A7V8VAP9"/>
<protein>
    <submittedName>
        <fullName evidence="1">Uncharacterized protein</fullName>
    </submittedName>
</protein>
<evidence type="ECO:0000313" key="2">
    <source>
        <dbReference type="Proteomes" id="UP000542342"/>
    </source>
</evidence>
<name>A0A7V8VAP9_9BACT</name>
<organism evidence="1 2">
    <name type="scientific">Thermogemmata fonticola</name>
    <dbReference type="NCBI Taxonomy" id="2755323"/>
    <lineage>
        <taxon>Bacteria</taxon>
        <taxon>Pseudomonadati</taxon>
        <taxon>Planctomycetota</taxon>
        <taxon>Planctomycetia</taxon>
        <taxon>Gemmatales</taxon>
        <taxon>Gemmataceae</taxon>
        <taxon>Thermogemmata</taxon>
    </lineage>
</organism>
<dbReference type="EMBL" id="JACEFB010000001">
    <property type="protein sequence ID" value="MBA2224580.1"/>
    <property type="molecule type" value="Genomic_DNA"/>
</dbReference>
<dbReference type="RefSeq" id="WP_194536022.1">
    <property type="nucleotide sequence ID" value="NZ_JACEFB010000001.1"/>
</dbReference>
<dbReference type="Proteomes" id="UP000542342">
    <property type="component" value="Unassembled WGS sequence"/>
</dbReference>
<accession>A0A7V8VAP9</accession>
<evidence type="ECO:0000313" key="1">
    <source>
        <dbReference type="EMBL" id="MBA2224580.1"/>
    </source>
</evidence>